<keyword evidence="3" id="KW-0813">Transport</keyword>
<dbReference type="CDD" id="cd03257">
    <property type="entry name" value="ABC_NikE_OppD_transporters"/>
    <property type="match status" value="2"/>
</dbReference>
<dbReference type="PANTHER" id="PTHR43776">
    <property type="entry name" value="TRANSPORT ATP-BINDING PROTEIN"/>
    <property type="match status" value="1"/>
</dbReference>
<evidence type="ECO:0000259" key="6">
    <source>
        <dbReference type="PROSITE" id="PS50893"/>
    </source>
</evidence>
<accession>A0A512NQ52</accession>
<dbReference type="PANTHER" id="PTHR43776:SF7">
    <property type="entry name" value="D,D-DIPEPTIDE TRANSPORT ATP-BINDING PROTEIN DDPF-RELATED"/>
    <property type="match status" value="1"/>
</dbReference>
<dbReference type="GO" id="GO:0055085">
    <property type="term" value="P:transmembrane transport"/>
    <property type="evidence" value="ECO:0007669"/>
    <property type="project" value="UniProtKB-ARBA"/>
</dbReference>
<evidence type="ECO:0000256" key="5">
    <source>
        <dbReference type="ARBA" id="ARBA00022840"/>
    </source>
</evidence>
<evidence type="ECO:0000256" key="4">
    <source>
        <dbReference type="ARBA" id="ARBA00022741"/>
    </source>
</evidence>
<dbReference type="Pfam" id="PF08352">
    <property type="entry name" value="oligo_HPY"/>
    <property type="match status" value="2"/>
</dbReference>
<dbReference type="SMART" id="SM00382">
    <property type="entry name" value="AAA"/>
    <property type="match status" value="2"/>
</dbReference>
<dbReference type="GO" id="GO:0016887">
    <property type="term" value="F:ATP hydrolysis activity"/>
    <property type="evidence" value="ECO:0007669"/>
    <property type="project" value="InterPro"/>
</dbReference>
<gene>
    <name evidence="7" type="ORF">RSO01_82440</name>
</gene>
<evidence type="ECO:0000256" key="3">
    <source>
        <dbReference type="ARBA" id="ARBA00022448"/>
    </source>
</evidence>
<dbReference type="EMBL" id="BKAJ01000199">
    <property type="protein sequence ID" value="GEP61078.1"/>
    <property type="molecule type" value="Genomic_DNA"/>
</dbReference>
<organism evidence="7 8">
    <name type="scientific">Reyranella soli</name>
    <dbReference type="NCBI Taxonomy" id="1230389"/>
    <lineage>
        <taxon>Bacteria</taxon>
        <taxon>Pseudomonadati</taxon>
        <taxon>Pseudomonadota</taxon>
        <taxon>Alphaproteobacteria</taxon>
        <taxon>Hyphomicrobiales</taxon>
        <taxon>Reyranellaceae</taxon>
        <taxon>Reyranella</taxon>
    </lineage>
</organism>
<dbReference type="GO" id="GO:0005886">
    <property type="term" value="C:plasma membrane"/>
    <property type="evidence" value="ECO:0007669"/>
    <property type="project" value="UniProtKB-SubCell"/>
</dbReference>
<comment type="similarity">
    <text evidence="2">Belongs to the ABC transporter superfamily.</text>
</comment>
<sequence length="658" mass="72177">MKELLRVKELTVDFGVHEGTLRAVDHVSFSLPPGGTLALVGESGSGKSVCSQAIMGLLPRTATISSGSILFNDPRNGTQPIDIARLDRAGPKMRTIRGGAISIIFQEPMTSLSALHTVGDQIGEAVELHGGGSHFSNIHSLGDQINEAAQLSGRKLSRPEIEALTVDMLRMVGFPDPKRALRTYPFELSGGLRQRAMIAMALVCRPALLIADEPTTALDVTIQAQILRLMKDLQAELGMALLMITHDLGVVANVADDVVVMYRGKVVESGDLRDIFRDPQHAYLKALLHAVPRFDMAPGERLVPIREITAATGHLLKEKAVSKPTETFNAKAPVLKVRHLSKTFRIRKADTLFEQLTGGGTTRTVRAVNDVSFDVERNECLGLVGESGCGKTTLSKILMRGISADPNEGTGRVVFDDWGRKIDVLSLEGAELDRFRTKLQFIFQDPFGSLNPRMTVYDILVEPLIIHKIGDDAYRREMVSELMEMVGLDRRHLSRYPHSFSGGQRQRIGIARALALRPDMVICDEPVSALDVSIQAQILNLLKDLQKQLGLTYMFISHNLAVVDYIADRIAVMCAGRLVEMAPAGELFRNPLHPYTKALLSAVPMPDPDARLDLGALMEGKASDPSAWPEPFRDDPTNQVFWTETTPGHYVRVARGGL</sequence>
<dbReference type="InterPro" id="IPR013563">
    <property type="entry name" value="Oligopep_ABC_C"/>
</dbReference>
<dbReference type="GO" id="GO:0005524">
    <property type="term" value="F:ATP binding"/>
    <property type="evidence" value="ECO:0007669"/>
    <property type="project" value="UniProtKB-KW"/>
</dbReference>
<dbReference type="SUPFAM" id="SSF52540">
    <property type="entry name" value="P-loop containing nucleoside triphosphate hydrolases"/>
    <property type="match status" value="2"/>
</dbReference>
<dbReference type="Proteomes" id="UP000321058">
    <property type="component" value="Unassembled WGS sequence"/>
</dbReference>
<dbReference type="PROSITE" id="PS50893">
    <property type="entry name" value="ABC_TRANSPORTER_2"/>
    <property type="match status" value="2"/>
</dbReference>
<dbReference type="GO" id="GO:0015833">
    <property type="term" value="P:peptide transport"/>
    <property type="evidence" value="ECO:0007669"/>
    <property type="project" value="InterPro"/>
</dbReference>
<evidence type="ECO:0000313" key="8">
    <source>
        <dbReference type="Proteomes" id="UP000321058"/>
    </source>
</evidence>
<dbReference type="Gene3D" id="3.40.50.300">
    <property type="entry name" value="P-loop containing nucleotide triphosphate hydrolases"/>
    <property type="match status" value="2"/>
</dbReference>
<feature type="domain" description="ABC transporter" evidence="6">
    <location>
        <begin position="346"/>
        <end position="600"/>
    </location>
</feature>
<feature type="domain" description="ABC transporter" evidence="6">
    <location>
        <begin position="5"/>
        <end position="288"/>
    </location>
</feature>
<dbReference type="PROSITE" id="PS00211">
    <property type="entry name" value="ABC_TRANSPORTER_1"/>
    <property type="match status" value="1"/>
</dbReference>
<dbReference type="RefSeq" id="WP_147156402.1">
    <property type="nucleotide sequence ID" value="NZ_BKAJ01000199.1"/>
</dbReference>
<dbReference type="InterPro" id="IPR017871">
    <property type="entry name" value="ABC_transporter-like_CS"/>
</dbReference>
<dbReference type="InterPro" id="IPR003593">
    <property type="entry name" value="AAA+_ATPase"/>
</dbReference>
<dbReference type="AlphaFoldDB" id="A0A512NQ52"/>
<name>A0A512NQ52_9HYPH</name>
<protein>
    <submittedName>
        <fullName evidence="7">ABC transporter ATP-binding protein</fullName>
    </submittedName>
</protein>
<keyword evidence="4" id="KW-0547">Nucleotide-binding</keyword>
<dbReference type="Pfam" id="PF00005">
    <property type="entry name" value="ABC_tran"/>
    <property type="match status" value="2"/>
</dbReference>
<comment type="subcellular location">
    <subcellularLocation>
        <location evidence="1">Cell inner membrane</location>
        <topology evidence="1">Peripheral membrane protein</topology>
    </subcellularLocation>
</comment>
<reference evidence="7 8" key="1">
    <citation type="submission" date="2019-07" db="EMBL/GenBank/DDBJ databases">
        <title>Whole genome shotgun sequence of Reyranella soli NBRC 108950.</title>
        <authorList>
            <person name="Hosoyama A."/>
            <person name="Uohara A."/>
            <person name="Ohji S."/>
            <person name="Ichikawa N."/>
        </authorList>
    </citation>
    <scope>NUCLEOTIDE SEQUENCE [LARGE SCALE GENOMIC DNA]</scope>
    <source>
        <strain evidence="7 8">NBRC 108950</strain>
    </source>
</reference>
<proteinExistence type="inferred from homology"/>
<comment type="caution">
    <text evidence="7">The sequence shown here is derived from an EMBL/GenBank/DDBJ whole genome shotgun (WGS) entry which is preliminary data.</text>
</comment>
<dbReference type="FunFam" id="3.40.50.300:FF:000016">
    <property type="entry name" value="Oligopeptide ABC transporter ATP-binding component"/>
    <property type="match status" value="1"/>
</dbReference>
<dbReference type="OrthoDB" id="9802264at2"/>
<evidence type="ECO:0000256" key="1">
    <source>
        <dbReference type="ARBA" id="ARBA00004417"/>
    </source>
</evidence>
<dbReference type="NCBIfam" id="NF008453">
    <property type="entry name" value="PRK11308.1"/>
    <property type="match status" value="2"/>
</dbReference>
<dbReference type="InterPro" id="IPR027417">
    <property type="entry name" value="P-loop_NTPase"/>
</dbReference>
<keyword evidence="8" id="KW-1185">Reference proteome</keyword>
<dbReference type="InterPro" id="IPR050319">
    <property type="entry name" value="ABC_transp_ATP-bind"/>
</dbReference>
<evidence type="ECO:0000313" key="7">
    <source>
        <dbReference type="EMBL" id="GEP61078.1"/>
    </source>
</evidence>
<dbReference type="InterPro" id="IPR003439">
    <property type="entry name" value="ABC_transporter-like_ATP-bd"/>
</dbReference>
<evidence type="ECO:0000256" key="2">
    <source>
        <dbReference type="ARBA" id="ARBA00005417"/>
    </source>
</evidence>
<keyword evidence="5 7" id="KW-0067">ATP-binding</keyword>